<accession>A0A4R0RQ36</accession>
<evidence type="ECO:0000313" key="7">
    <source>
        <dbReference type="EMBL" id="TCD70990.1"/>
    </source>
</evidence>
<evidence type="ECO:0000256" key="2">
    <source>
        <dbReference type="ARBA" id="ARBA00012452"/>
    </source>
</evidence>
<evidence type="ECO:0000259" key="6">
    <source>
        <dbReference type="PROSITE" id="PS50405"/>
    </source>
</evidence>
<dbReference type="STRING" id="92696.A0A4R0RQ36"/>
<comment type="catalytic activity">
    <reaction evidence="4">
        <text>RX + glutathione = an S-substituted glutathione + a halide anion + H(+)</text>
        <dbReference type="Rhea" id="RHEA:16437"/>
        <dbReference type="ChEBI" id="CHEBI:15378"/>
        <dbReference type="ChEBI" id="CHEBI:16042"/>
        <dbReference type="ChEBI" id="CHEBI:17792"/>
        <dbReference type="ChEBI" id="CHEBI:57925"/>
        <dbReference type="ChEBI" id="CHEBI:90779"/>
        <dbReference type="EC" id="2.5.1.18"/>
    </reaction>
</comment>
<dbReference type="GO" id="GO:0009636">
    <property type="term" value="P:response to toxic substance"/>
    <property type="evidence" value="ECO:0007669"/>
    <property type="project" value="UniProtKB-ARBA"/>
</dbReference>
<comment type="caution">
    <text evidence="7">The sequence shown here is derived from an EMBL/GenBank/DDBJ whole genome shotgun (WGS) entry which is preliminary data.</text>
</comment>
<evidence type="ECO:0000256" key="4">
    <source>
        <dbReference type="ARBA" id="ARBA00047960"/>
    </source>
</evidence>
<dbReference type="SFLD" id="SFLDG01154">
    <property type="entry name" value="Main.5:_Phi-like"/>
    <property type="match status" value="1"/>
</dbReference>
<dbReference type="PANTHER" id="PTHR43900:SF3">
    <property type="entry name" value="GLUTATHIONE S-TRANSFERASE RHO"/>
    <property type="match status" value="1"/>
</dbReference>
<dbReference type="Gene3D" id="3.40.30.10">
    <property type="entry name" value="Glutaredoxin"/>
    <property type="match status" value="1"/>
</dbReference>
<dbReference type="PROSITE" id="PS50404">
    <property type="entry name" value="GST_NTER"/>
    <property type="match status" value="1"/>
</dbReference>
<evidence type="ECO:0000313" key="8">
    <source>
        <dbReference type="Proteomes" id="UP000292702"/>
    </source>
</evidence>
<feature type="domain" description="GST C-terminal" evidence="6">
    <location>
        <begin position="93"/>
        <end position="220"/>
    </location>
</feature>
<dbReference type="PANTHER" id="PTHR43900">
    <property type="entry name" value="GLUTATHIONE S-TRANSFERASE RHO"/>
    <property type="match status" value="1"/>
</dbReference>
<dbReference type="InterPro" id="IPR010987">
    <property type="entry name" value="Glutathione-S-Trfase_C-like"/>
</dbReference>
<dbReference type="InterPro" id="IPR040079">
    <property type="entry name" value="Glutathione_S-Trfase"/>
</dbReference>
<dbReference type="AlphaFoldDB" id="A0A4R0RQ36"/>
<dbReference type="InterPro" id="IPR036249">
    <property type="entry name" value="Thioredoxin-like_sf"/>
</dbReference>
<feature type="domain" description="GST N-terminal" evidence="5">
    <location>
        <begin position="1"/>
        <end position="82"/>
    </location>
</feature>
<dbReference type="Pfam" id="PF00043">
    <property type="entry name" value="GST_C"/>
    <property type="match status" value="1"/>
</dbReference>
<dbReference type="OrthoDB" id="249703at2759"/>
<dbReference type="InterPro" id="IPR004046">
    <property type="entry name" value="GST_C"/>
</dbReference>
<dbReference type="EC" id="2.5.1.18" evidence="2"/>
<dbReference type="Gene3D" id="1.20.1050.10">
    <property type="match status" value="1"/>
</dbReference>
<dbReference type="EMBL" id="RWJN01000011">
    <property type="protein sequence ID" value="TCD70990.1"/>
    <property type="molecule type" value="Genomic_DNA"/>
</dbReference>
<dbReference type="GO" id="GO:0005737">
    <property type="term" value="C:cytoplasm"/>
    <property type="evidence" value="ECO:0007669"/>
    <property type="project" value="TreeGrafter"/>
</dbReference>
<dbReference type="InterPro" id="IPR004045">
    <property type="entry name" value="Glutathione_S-Trfase_N"/>
</dbReference>
<dbReference type="SFLD" id="SFLDS00019">
    <property type="entry name" value="Glutathione_Transferase_(cytos"/>
    <property type="match status" value="1"/>
</dbReference>
<dbReference type="GO" id="GO:0043295">
    <property type="term" value="F:glutathione binding"/>
    <property type="evidence" value="ECO:0007669"/>
    <property type="project" value="TreeGrafter"/>
</dbReference>
<dbReference type="PROSITE" id="PS50405">
    <property type="entry name" value="GST_CTER"/>
    <property type="match status" value="1"/>
</dbReference>
<reference evidence="7 8" key="1">
    <citation type="submission" date="2018-11" db="EMBL/GenBank/DDBJ databases">
        <title>Genome assembly of Steccherinum ochraceum LE-BIN_3174, the white-rot fungus of the Steccherinaceae family (The Residual Polyporoid clade, Polyporales, Basidiomycota).</title>
        <authorList>
            <person name="Fedorova T.V."/>
            <person name="Glazunova O.A."/>
            <person name="Landesman E.O."/>
            <person name="Moiseenko K.V."/>
            <person name="Psurtseva N.V."/>
            <person name="Savinova O.S."/>
            <person name="Shakhova N.V."/>
            <person name="Tyazhelova T.V."/>
            <person name="Vasina D.V."/>
        </authorList>
    </citation>
    <scope>NUCLEOTIDE SEQUENCE [LARGE SCALE GENOMIC DNA]</scope>
    <source>
        <strain evidence="7 8">LE-BIN_3174</strain>
    </source>
</reference>
<dbReference type="Proteomes" id="UP000292702">
    <property type="component" value="Unassembled WGS sequence"/>
</dbReference>
<comment type="similarity">
    <text evidence="1">Belongs to the GST superfamily. Phi family.</text>
</comment>
<dbReference type="FunFam" id="1.20.1050.10:FF:000004">
    <property type="entry name" value="Glutathione S-transferase F2"/>
    <property type="match status" value="1"/>
</dbReference>
<dbReference type="InterPro" id="IPR036282">
    <property type="entry name" value="Glutathione-S-Trfase_C_sf"/>
</dbReference>
<dbReference type="FunFam" id="3.40.30.10:FF:000016">
    <property type="entry name" value="Glutathione S-transferase F2"/>
    <property type="match status" value="1"/>
</dbReference>
<sequence length="220" mass="24678">MVLKLHGFPVSTCTLRVAVVLKELNVPFEFVPVDVRNRAHKTPEYLKIQPFGQIPYIDDDGFILYESRAICRYVAAKYRNASGPVLLPDVNTDPEKYGRFEQAASIEAFNFDAYALPAATELVFKPMFGNTTDEVRAKALMESLSKSLDVYDTILSNQKYLAGDNITLADLFHLSLASVMQSKEHINLADEKRPNVARWWNNITSRPSWEAVKGGVSSST</sequence>
<dbReference type="GO" id="GO:0004364">
    <property type="term" value="F:glutathione transferase activity"/>
    <property type="evidence" value="ECO:0007669"/>
    <property type="project" value="UniProtKB-EC"/>
</dbReference>
<gene>
    <name evidence="7" type="ORF">EIP91_000488</name>
</gene>
<protein>
    <recommendedName>
        <fullName evidence="2">glutathione transferase</fullName>
        <ecNumber evidence="2">2.5.1.18</ecNumber>
    </recommendedName>
</protein>
<dbReference type="SUPFAM" id="SSF47616">
    <property type="entry name" value="GST C-terminal domain-like"/>
    <property type="match status" value="1"/>
</dbReference>
<proteinExistence type="inferred from homology"/>
<dbReference type="SFLD" id="SFLDG00358">
    <property type="entry name" value="Main_(cytGST)"/>
    <property type="match status" value="1"/>
</dbReference>
<keyword evidence="8" id="KW-1185">Reference proteome</keyword>
<evidence type="ECO:0000259" key="5">
    <source>
        <dbReference type="PROSITE" id="PS50404"/>
    </source>
</evidence>
<dbReference type="SUPFAM" id="SSF52833">
    <property type="entry name" value="Thioredoxin-like"/>
    <property type="match status" value="1"/>
</dbReference>
<keyword evidence="3" id="KW-0808">Transferase</keyword>
<organism evidence="7 8">
    <name type="scientific">Steccherinum ochraceum</name>
    <dbReference type="NCBI Taxonomy" id="92696"/>
    <lineage>
        <taxon>Eukaryota</taxon>
        <taxon>Fungi</taxon>
        <taxon>Dikarya</taxon>
        <taxon>Basidiomycota</taxon>
        <taxon>Agaricomycotina</taxon>
        <taxon>Agaricomycetes</taxon>
        <taxon>Polyporales</taxon>
        <taxon>Steccherinaceae</taxon>
        <taxon>Steccherinum</taxon>
    </lineage>
</organism>
<dbReference type="CDD" id="cd03053">
    <property type="entry name" value="GST_N_Phi"/>
    <property type="match status" value="1"/>
</dbReference>
<evidence type="ECO:0000256" key="1">
    <source>
        <dbReference type="ARBA" id="ARBA00010128"/>
    </source>
</evidence>
<evidence type="ECO:0000256" key="3">
    <source>
        <dbReference type="ARBA" id="ARBA00022679"/>
    </source>
</evidence>
<dbReference type="GO" id="GO:0006749">
    <property type="term" value="P:glutathione metabolic process"/>
    <property type="evidence" value="ECO:0007669"/>
    <property type="project" value="TreeGrafter"/>
</dbReference>
<dbReference type="Pfam" id="PF02798">
    <property type="entry name" value="GST_N"/>
    <property type="match status" value="1"/>
</dbReference>
<name>A0A4R0RQ36_9APHY</name>